<dbReference type="SMART" id="SM00220">
    <property type="entry name" value="S_TKc"/>
    <property type="match status" value="1"/>
</dbReference>
<evidence type="ECO:0000256" key="2">
    <source>
        <dbReference type="ARBA" id="ARBA00022614"/>
    </source>
</evidence>
<evidence type="ECO:0000256" key="12">
    <source>
        <dbReference type="PROSITE-ProRule" id="PRU10141"/>
    </source>
</evidence>
<dbReference type="Pfam" id="PF23247">
    <property type="entry name" value="LRR_RPS2"/>
    <property type="match status" value="1"/>
</dbReference>
<dbReference type="InterPro" id="IPR008271">
    <property type="entry name" value="Ser/Thr_kinase_AS"/>
</dbReference>
<dbReference type="InterPro" id="IPR017441">
    <property type="entry name" value="Protein_kinase_ATP_BS"/>
</dbReference>
<comment type="subcellular location">
    <subcellularLocation>
        <location evidence="1">Cell membrane</location>
        <topology evidence="1">Single-pass membrane protein</topology>
    </subcellularLocation>
</comment>
<evidence type="ECO:0000256" key="7">
    <source>
        <dbReference type="ARBA" id="ARBA00022777"/>
    </source>
</evidence>
<dbReference type="Gramene" id="AET2Gv20856200.10">
    <property type="protein sequence ID" value="AET2Gv20856200.10"/>
    <property type="gene ID" value="AET2Gv20856200"/>
</dbReference>
<feature type="domain" description="Protein kinase" evidence="13">
    <location>
        <begin position="44"/>
        <end position="310"/>
    </location>
</feature>
<reference evidence="15" key="1">
    <citation type="journal article" date="2014" name="Science">
        <title>Ancient hybridizations among the ancestral genomes of bread wheat.</title>
        <authorList>
            <consortium name="International Wheat Genome Sequencing Consortium,"/>
            <person name="Marcussen T."/>
            <person name="Sandve S.R."/>
            <person name="Heier L."/>
            <person name="Spannagl M."/>
            <person name="Pfeifer M."/>
            <person name="Jakobsen K.S."/>
            <person name="Wulff B.B."/>
            <person name="Steuernagel B."/>
            <person name="Mayer K.F."/>
            <person name="Olsen O.A."/>
        </authorList>
    </citation>
    <scope>NUCLEOTIDE SEQUENCE [LARGE SCALE GENOMIC DNA]</scope>
    <source>
        <strain evidence="15">cv. AL8/78</strain>
    </source>
</reference>
<dbReference type="PANTHER" id="PTHR45707">
    <property type="entry name" value="C2 CALCIUM/LIPID-BINDING PLANT PHOSPHORIBOSYLTRANSFERASE FAMILY PROTEIN"/>
    <property type="match status" value="1"/>
</dbReference>
<reference evidence="14" key="4">
    <citation type="submission" date="2019-03" db="UniProtKB">
        <authorList>
            <consortium name="EnsemblPlants"/>
        </authorList>
    </citation>
    <scope>IDENTIFICATION</scope>
</reference>
<dbReference type="OrthoDB" id="664960at2759"/>
<keyword evidence="8" id="KW-0611">Plant defense</keyword>
<dbReference type="EnsemblPlants" id="AET2Gv20856200.10">
    <property type="protein sequence ID" value="AET2Gv20856200.10"/>
    <property type="gene ID" value="AET2Gv20856200"/>
</dbReference>
<dbReference type="KEGG" id="ats:109781625"/>
<dbReference type="EnsemblPlants" id="AET2Gv20856200.15">
    <property type="protein sequence ID" value="AET2Gv20856200.15"/>
    <property type="gene ID" value="AET2Gv20856200"/>
</dbReference>
<dbReference type="InterPro" id="IPR027417">
    <property type="entry name" value="P-loop_NTPase"/>
</dbReference>
<evidence type="ECO:0000256" key="5">
    <source>
        <dbReference type="ARBA" id="ARBA00022737"/>
    </source>
</evidence>
<evidence type="ECO:0000256" key="11">
    <source>
        <dbReference type="ARBA" id="ARBA00023136"/>
    </source>
</evidence>
<dbReference type="InterPro" id="IPR042197">
    <property type="entry name" value="Apaf_helical"/>
</dbReference>
<dbReference type="PRINTS" id="PR00364">
    <property type="entry name" value="DISEASERSIST"/>
</dbReference>
<proteinExistence type="predicted"/>
<dbReference type="RefSeq" id="XP_020195804.1">
    <property type="nucleotide sequence ID" value="XM_020340215.4"/>
</dbReference>
<dbReference type="GO" id="GO:0002758">
    <property type="term" value="P:innate immune response-activating signaling pathway"/>
    <property type="evidence" value="ECO:0007669"/>
    <property type="project" value="UniProtKB-ARBA"/>
</dbReference>
<dbReference type="AlphaFoldDB" id="A0A453CI95"/>
<evidence type="ECO:0000256" key="8">
    <source>
        <dbReference type="ARBA" id="ARBA00022821"/>
    </source>
</evidence>
<dbReference type="InterPro" id="IPR001611">
    <property type="entry name" value="Leu-rich_rpt"/>
</dbReference>
<dbReference type="Gene3D" id="1.10.8.430">
    <property type="entry name" value="Helical domain of apoptotic protease-activating factors"/>
    <property type="match status" value="1"/>
</dbReference>
<evidence type="ECO:0000313" key="14">
    <source>
        <dbReference type="EnsemblPlants" id="AET2Gv20856200.10"/>
    </source>
</evidence>
<dbReference type="InterPro" id="IPR058922">
    <property type="entry name" value="WHD_DRP"/>
</dbReference>
<dbReference type="EnsemblPlants" id="AET2Gv20856200.18">
    <property type="protein sequence ID" value="AET2Gv20856200.18"/>
    <property type="gene ID" value="AET2Gv20856200"/>
</dbReference>
<evidence type="ECO:0000256" key="3">
    <source>
        <dbReference type="ARBA" id="ARBA00022679"/>
    </source>
</evidence>
<keyword evidence="11" id="KW-0472">Membrane</keyword>
<dbReference type="GO" id="GO:0005524">
    <property type="term" value="F:ATP binding"/>
    <property type="evidence" value="ECO:0007669"/>
    <property type="project" value="UniProtKB-UniRule"/>
</dbReference>
<dbReference type="InterPro" id="IPR003591">
    <property type="entry name" value="Leu-rich_rpt_typical-subtyp"/>
</dbReference>
<keyword evidence="4" id="KW-0812">Transmembrane</keyword>
<dbReference type="SMART" id="SM00369">
    <property type="entry name" value="LRR_TYP"/>
    <property type="match status" value="2"/>
</dbReference>
<protein>
    <recommendedName>
        <fullName evidence="13">Protein kinase domain-containing protein</fullName>
    </recommendedName>
</protein>
<keyword evidence="6 12" id="KW-0547">Nucleotide-binding</keyword>
<evidence type="ECO:0000256" key="9">
    <source>
        <dbReference type="ARBA" id="ARBA00022840"/>
    </source>
</evidence>
<dbReference type="SUPFAM" id="SSF56112">
    <property type="entry name" value="Protein kinase-like (PK-like)"/>
    <property type="match status" value="1"/>
</dbReference>
<dbReference type="InterPro" id="IPR032675">
    <property type="entry name" value="LRR_dom_sf"/>
</dbReference>
<keyword evidence="9 12" id="KW-0067">ATP-binding</keyword>
<dbReference type="Gene3D" id="3.30.200.20">
    <property type="entry name" value="Phosphorylase Kinase, domain 1"/>
    <property type="match status" value="1"/>
</dbReference>
<sequence length="1205" mass="137430">MDPQLQASSSRSITQRDLERMLLDEAAEPKALPFSLLEKITNNFYYKNEIGSGGFAVVYKGMLKNGEVAVKRLRDAYKYEKEFLREVESLMKVKHKNIVQFLGYCVDIQGKVDRYNGKIIMADVQERLLCFVYLPNGTLNKHIKDTSCGTEWKTCYHIIKGICEGLHYLHSINIMHLDLKPSNILMDDNMIPKITDFGVSRNFEEMQTQTIATKMIGTIGYLAPEFHTNVITRKFDLYSLGIIIMEILTGKRESQPVESVLESWNSRLELSQGNQHYEQIRACAEIGIECIQDDPTKRPANMTHIMDRLAETERTEPLCECLDDTAAREVASFLHLKSNWADLDKAEKLLLAVEKRVRARVTAEVDKLNLCDPQVQVWLRRVEELQLDAIDEDYSQLRKYSCLGQCTIHAHQCTSISRRVLEALDEANKLIEEGRRFKIFGFKPLPKIVDPLPQIETFGLETMLSQLHDLFEKGDSNIIGVWGQGGVGKTTLLHVFNNDLEKKAHDYQVVIFIEVSNSETLNTVEIQQTISERLNLPWNDAEPIAKRAKFLIKALTRKRFVILLDDVRKKFQLEYVGIPTPDTNSQSKLILTTRYREVCFQMNAQRSLIEMRILGNDASWELFLGKLSKEASASVGWLGSQNDTREHAMKIAQSCGGLPLALNVIGTAVAGLEEGEWRSAADAIATNMNNIDGVDEMFGQLKYSYKSLTPTQQQCFLYCTLFPEYGSISKEQLVDYWLAEGLLLNDCEKGYQIIRSLVSACLLQASGSMSTKVKMHHVIRQLGLWLVNKSDTKFLVQPGMALDNAPSAGEWNEATRISIMSNNITEVSFSPNCKNVTTLLMQNNPKLNKMSYGFFRTMSSLKVLDLSHTAITSLPECATLVALEHLNLSHTHIMRLPECLWLLKELKHLDLSVTIALEDALNNCSKLHKLKVLNLFRSQYGIRHVDNLNLDSLKELVFLGITIYAEDVLQKLNMPRPLANSTHRLNLKNCAKMIYIKISDLNHMKHLEELYVESCYDLNTVVADAELTTSHLLFLTLSVLPSLESVVVAPMPHNFQYIRKLFISQCPKLLNITWVRRLRLLERLAISHCDEMLEIVEDDHASDEQDHGMVETSRNDTGQSDFPKLRLIVLTGLKKLRCICKPREFPCLETLRVEDCPNLRSIPLSFTHNYGKLKQICGSVDWWEKLQWENREEVACLDSKYFIPI</sequence>
<dbReference type="EnsemblPlants" id="AET2Gv20856200.11">
    <property type="protein sequence ID" value="AET2Gv20856200.11"/>
    <property type="gene ID" value="AET2Gv20856200"/>
</dbReference>
<keyword evidence="3" id="KW-0808">Transferase</keyword>
<dbReference type="Proteomes" id="UP000015105">
    <property type="component" value="Chromosome 2D"/>
</dbReference>
<dbReference type="PROSITE" id="PS50011">
    <property type="entry name" value="PROTEIN_KINASE_DOM"/>
    <property type="match status" value="1"/>
</dbReference>
<dbReference type="GO" id="GO:0009626">
    <property type="term" value="P:plant-type hypersensitive response"/>
    <property type="evidence" value="ECO:0007669"/>
    <property type="project" value="UniProtKB-ARBA"/>
</dbReference>
<dbReference type="Gramene" id="AET2Gv20856200.21">
    <property type="protein sequence ID" value="AET2Gv20856200.21"/>
    <property type="gene ID" value="AET2Gv20856200"/>
</dbReference>
<dbReference type="FunFam" id="1.10.510.10:FF:000870">
    <property type="entry name" value="OSJNBa0016N04.16-like protein"/>
    <property type="match status" value="1"/>
</dbReference>
<dbReference type="Pfam" id="PF00931">
    <property type="entry name" value="NB-ARC"/>
    <property type="match status" value="1"/>
</dbReference>
<accession>A0A453CI95</accession>
<evidence type="ECO:0000313" key="15">
    <source>
        <dbReference type="Proteomes" id="UP000015105"/>
    </source>
</evidence>
<dbReference type="GeneID" id="109781625"/>
<dbReference type="SUPFAM" id="SSF52540">
    <property type="entry name" value="P-loop containing nucleoside triphosphate hydrolases"/>
    <property type="match status" value="1"/>
</dbReference>
<dbReference type="PROSITE" id="PS00107">
    <property type="entry name" value="PROTEIN_KINASE_ATP"/>
    <property type="match status" value="1"/>
</dbReference>
<keyword evidence="2" id="KW-0433">Leucine-rich repeat</keyword>
<dbReference type="FunFam" id="3.40.50.300:FF:001091">
    <property type="entry name" value="Probable disease resistance protein At1g61300"/>
    <property type="match status" value="1"/>
</dbReference>
<dbReference type="Pfam" id="PF13855">
    <property type="entry name" value="LRR_8"/>
    <property type="match status" value="1"/>
</dbReference>
<evidence type="ECO:0000256" key="4">
    <source>
        <dbReference type="ARBA" id="ARBA00022692"/>
    </source>
</evidence>
<dbReference type="Gene3D" id="3.80.10.10">
    <property type="entry name" value="Ribonuclease Inhibitor"/>
    <property type="match status" value="2"/>
</dbReference>
<organism evidence="14 15">
    <name type="scientific">Aegilops tauschii subsp. strangulata</name>
    <name type="common">Goatgrass</name>
    <dbReference type="NCBI Taxonomy" id="200361"/>
    <lineage>
        <taxon>Eukaryota</taxon>
        <taxon>Viridiplantae</taxon>
        <taxon>Streptophyta</taxon>
        <taxon>Embryophyta</taxon>
        <taxon>Tracheophyta</taxon>
        <taxon>Spermatophyta</taxon>
        <taxon>Magnoliopsida</taxon>
        <taxon>Liliopsida</taxon>
        <taxon>Poales</taxon>
        <taxon>Poaceae</taxon>
        <taxon>BOP clade</taxon>
        <taxon>Pooideae</taxon>
        <taxon>Triticodae</taxon>
        <taxon>Triticeae</taxon>
        <taxon>Triticinae</taxon>
        <taxon>Aegilops</taxon>
    </lineage>
</organism>
<evidence type="ECO:0000256" key="6">
    <source>
        <dbReference type="ARBA" id="ARBA00022741"/>
    </source>
</evidence>
<reference evidence="14" key="3">
    <citation type="journal article" date="2017" name="Nature">
        <title>Genome sequence of the progenitor of the wheat D genome Aegilops tauschii.</title>
        <authorList>
            <person name="Luo M.C."/>
            <person name="Gu Y.Q."/>
            <person name="Puiu D."/>
            <person name="Wang H."/>
            <person name="Twardziok S.O."/>
            <person name="Deal K.R."/>
            <person name="Huo N."/>
            <person name="Zhu T."/>
            <person name="Wang L."/>
            <person name="Wang Y."/>
            <person name="McGuire P.E."/>
            <person name="Liu S."/>
            <person name="Long H."/>
            <person name="Ramasamy R.K."/>
            <person name="Rodriguez J.C."/>
            <person name="Van S.L."/>
            <person name="Yuan L."/>
            <person name="Wang Z."/>
            <person name="Xia Z."/>
            <person name="Xiao L."/>
            <person name="Anderson O.D."/>
            <person name="Ouyang S."/>
            <person name="Liang Y."/>
            <person name="Zimin A.V."/>
            <person name="Pertea G."/>
            <person name="Qi P."/>
            <person name="Bennetzen J.L."/>
            <person name="Dai X."/>
            <person name="Dawson M.W."/>
            <person name="Muller H.G."/>
            <person name="Kugler K."/>
            <person name="Rivarola-Duarte L."/>
            <person name="Spannagl M."/>
            <person name="Mayer K.F.X."/>
            <person name="Lu F.H."/>
            <person name="Bevan M.W."/>
            <person name="Leroy P."/>
            <person name="Li P."/>
            <person name="You F.M."/>
            <person name="Sun Q."/>
            <person name="Liu Z."/>
            <person name="Lyons E."/>
            <person name="Wicker T."/>
            <person name="Salzberg S.L."/>
            <person name="Devos K.M."/>
            <person name="Dvorak J."/>
        </authorList>
    </citation>
    <scope>NUCLEOTIDE SEQUENCE [LARGE SCALE GENOMIC DNA]</scope>
    <source>
        <strain evidence="14">cv. AL8/78</strain>
    </source>
</reference>
<dbReference type="STRING" id="200361.A0A453CI95"/>
<evidence type="ECO:0000259" key="13">
    <source>
        <dbReference type="PROSITE" id="PS50011"/>
    </source>
</evidence>
<dbReference type="InterPro" id="IPR011009">
    <property type="entry name" value="Kinase-like_dom_sf"/>
</dbReference>
<keyword evidence="10" id="KW-1133">Transmembrane helix</keyword>
<dbReference type="InterPro" id="IPR002182">
    <property type="entry name" value="NB-ARC"/>
</dbReference>
<dbReference type="RefSeq" id="XP_020195836.1">
    <property type="nucleotide sequence ID" value="XM_020340247.4"/>
</dbReference>
<dbReference type="GO" id="GO:0005886">
    <property type="term" value="C:plasma membrane"/>
    <property type="evidence" value="ECO:0007669"/>
    <property type="project" value="UniProtKB-SubCell"/>
</dbReference>
<dbReference type="Pfam" id="PF00069">
    <property type="entry name" value="Pkinase"/>
    <property type="match status" value="1"/>
</dbReference>
<dbReference type="PROSITE" id="PS51450">
    <property type="entry name" value="LRR"/>
    <property type="match status" value="1"/>
</dbReference>
<dbReference type="Gramene" id="AET2Gv20856200.11">
    <property type="protein sequence ID" value="AET2Gv20856200.11"/>
    <property type="gene ID" value="AET2Gv20856200"/>
</dbReference>
<name>A0A453CI95_AEGTS</name>
<dbReference type="GO" id="GO:0004672">
    <property type="term" value="F:protein kinase activity"/>
    <property type="evidence" value="ECO:0007669"/>
    <property type="project" value="InterPro"/>
</dbReference>
<dbReference type="EnsemblPlants" id="AET2Gv20856200.21">
    <property type="protein sequence ID" value="AET2Gv20856200.21"/>
    <property type="gene ID" value="AET2Gv20856200"/>
</dbReference>
<dbReference type="SUPFAM" id="SSF52058">
    <property type="entry name" value="L domain-like"/>
    <property type="match status" value="1"/>
</dbReference>
<keyword evidence="7" id="KW-0418">Kinase</keyword>
<keyword evidence="15" id="KW-1185">Reference proteome</keyword>
<reference evidence="14" key="5">
    <citation type="journal article" date="2021" name="G3 (Bethesda)">
        <title>Aegilops tauschii genome assembly Aet v5.0 features greater sequence contiguity and improved annotation.</title>
        <authorList>
            <person name="Wang L."/>
            <person name="Zhu T."/>
            <person name="Rodriguez J.C."/>
            <person name="Deal K.R."/>
            <person name="Dubcovsky J."/>
            <person name="McGuire P.E."/>
            <person name="Lux T."/>
            <person name="Spannagl M."/>
            <person name="Mayer K.F.X."/>
            <person name="Baldrich P."/>
            <person name="Meyers B.C."/>
            <person name="Huo N."/>
            <person name="Gu Y.Q."/>
            <person name="Zhou H."/>
            <person name="Devos K.M."/>
            <person name="Bennetzen J.L."/>
            <person name="Unver T."/>
            <person name="Budak H."/>
            <person name="Gulick P.J."/>
            <person name="Galiba G."/>
            <person name="Kalapos B."/>
            <person name="Nelson D.R."/>
            <person name="Li P."/>
            <person name="You F.M."/>
            <person name="Luo M.C."/>
            <person name="Dvorak J."/>
        </authorList>
    </citation>
    <scope>NUCLEOTIDE SEQUENCE [LARGE SCALE GENOMIC DNA]</scope>
    <source>
        <strain evidence="14">cv. AL8/78</strain>
    </source>
</reference>
<feature type="binding site" evidence="12">
    <location>
        <position position="71"/>
    </location>
    <ligand>
        <name>ATP</name>
        <dbReference type="ChEBI" id="CHEBI:30616"/>
    </ligand>
</feature>
<dbReference type="RefSeq" id="XP_020195816.1">
    <property type="nucleotide sequence ID" value="XM_020340227.4"/>
</dbReference>
<dbReference type="FunFam" id="1.10.10.10:FF:000322">
    <property type="entry name" value="Probable disease resistance protein At1g63360"/>
    <property type="match status" value="1"/>
</dbReference>
<dbReference type="InterPro" id="IPR036388">
    <property type="entry name" value="WH-like_DNA-bd_sf"/>
</dbReference>
<dbReference type="RefSeq" id="XP_020195832.1">
    <property type="nucleotide sequence ID" value="XM_020340243.4"/>
</dbReference>
<dbReference type="Gene3D" id="1.10.10.10">
    <property type="entry name" value="Winged helix-like DNA-binding domain superfamily/Winged helix DNA-binding domain"/>
    <property type="match status" value="1"/>
</dbReference>
<dbReference type="Gramene" id="AET2Gv20856200.18">
    <property type="protein sequence ID" value="AET2Gv20856200.18"/>
    <property type="gene ID" value="AET2Gv20856200"/>
</dbReference>
<evidence type="ECO:0000256" key="10">
    <source>
        <dbReference type="ARBA" id="ARBA00022989"/>
    </source>
</evidence>
<dbReference type="InterPro" id="IPR000719">
    <property type="entry name" value="Prot_kinase_dom"/>
</dbReference>
<dbReference type="InterPro" id="IPR057135">
    <property type="entry name" value="At4g27190-like_LRR"/>
</dbReference>
<dbReference type="GO" id="GO:0042742">
    <property type="term" value="P:defense response to bacterium"/>
    <property type="evidence" value="ECO:0007669"/>
    <property type="project" value="UniProtKB-ARBA"/>
</dbReference>
<evidence type="ECO:0000256" key="1">
    <source>
        <dbReference type="ARBA" id="ARBA00004162"/>
    </source>
</evidence>
<dbReference type="PROSITE" id="PS00108">
    <property type="entry name" value="PROTEIN_KINASE_ST"/>
    <property type="match status" value="1"/>
</dbReference>
<reference evidence="15" key="2">
    <citation type="journal article" date="2017" name="Nat. Plants">
        <title>The Aegilops tauschii genome reveals multiple impacts of transposons.</title>
        <authorList>
            <person name="Zhao G."/>
            <person name="Zou C."/>
            <person name="Li K."/>
            <person name="Wang K."/>
            <person name="Li T."/>
            <person name="Gao L."/>
            <person name="Zhang X."/>
            <person name="Wang H."/>
            <person name="Yang Z."/>
            <person name="Liu X."/>
            <person name="Jiang W."/>
            <person name="Mao L."/>
            <person name="Kong X."/>
            <person name="Jiao Y."/>
            <person name="Jia J."/>
        </authorList>
    </citation>
    <scope>NUCLEOTIDE SEQUENCE [LARGE SCALE GENOMIC DNA]</scope>
    <source>
        <strain evidence="15">cv. AL8/78</strain>
    </source>
</reference>
<keyword evidence="5" id="KW-0677">Repeat</keyword>
<dbReference type="RefSeq" id="XP_020195811.1">
    <property type="nucleotide sequence ID" value="XM_020340222.4"/>
</dbReference>
<dbReference type="Gene3D" id="3.40.50.300">
    <property type="entry name" value="P-loop containing nucleotide triphosphate hydrolases"/>
    <property type="match status" value="1"/>
</dbReference>
<dbReference type="Pfam" id="PF23559">
    <property type="entry name" value="WHD_DRP"/>
    <property type="match status" value="1"/>
</dbReference>
<dbReference type="Gene3D" id="1.10.510.10">
    <property type="entry name" value="Transferase(Phosphotransferase) domain 1"/>
    <property type="match status" value="1"/>
</dbReference>
<dbReference type="Gramene" id="AET2Gv20856200.15">
    <property type="protein sequence ID" value="AET2Gv20856200.15"/>
    <property type="gene ID" value="AET2Gv20856200"/>
</dbReference>
<dbReference type="GO" id="GO:0043531">
    <property type="term" value="F:ADP binding"/>
    <property type="evidence" value="ECO:0007669"/>
    <property type="project" value="InterPro"/>
</dbReference>
<dbReference type="PANTHER" id="PTHR45707:SF75">
    <property type="entry name" value="PROTEIN KINASE DOMAIN-CONTAINING PROTEIN"/>
    <property type="match status" value="1"/>
</dbReference>